<feature type="domain" description="Protein kinase" evidence="1">
    <location>
        <begin position="5"/>
        <end position="300"/>
    </location>
</feature>
<dbReference type="GeneID" id="55993831"/>
<dbReference type="GO" id="GO:0005524">
    <property type="term" value="F:ATP binding"/>
    <property type="evidence" value="ECO:0007669"/>
    <property type="project" value="InterPro"/>
</dbReference>
<dbReference type="KEGG" id="trg:TRUGW13939_06336"/>
<reference evidence="3" key="1">
    <citation type="submission" date="2020-06" db="EMBL/GenBank/DDBJ databases">
        <title>A chromosome-scale genome assembly of Talaromyces rugulosus W13939.</title>
        <authorList>
            <person name="Wang B."/>
            <person name="Guo L."/>
            <person name="Ye K."/>
            <person name="Wang L."/>
        </authorList>
    </citation>
    <scope>NUCLEOTIDE SEQUENCE [LARGE SCALE GENOMIC DNA]</scope>
    <source>
        <strain evidence="3">W13939</strain>
    </source>
</reference>
<evidence type="ECO:0000313" key="2">
    <source>
        <dbReference type="EMBL" id="QKX59204.1"/>
    </source>
</evidence>
<accession>A0A7H8QYJ7</accession>
<dbReference type="OrthoDB" id="1668230at2759"/>
<dbReference type="SUPFAM" id="SSF56112">
    <property type="entry name" value="Protein kinase-like (PK-like)"/>
    <property type="match status" value="1"/>
</dbReference>
<protein>
    <recommendedName>
        <fullName evidence="1">Protein kinase domain-containing protein</fullName>
    </recommendedName>
</protein>
<sequence>MPRPLTFYKLLSGGHTGWVYKINGRVVVKYPTRPNEDDGDKLFQHEIEFFDMLDNVEPCPHIVQSFLRVPAGNFLSYMAGGSIHERLLLRQTRDDRRELTGVTGTEPRHLVERWLTELCGAVSWLESLQYVHGDLRPPNLLLDGQEHLKLADFDRVARIGTDANAEAPPWERVLGPEAGDERGSFGKYGPRTEQFAIGSVLYCLTRSYEPYEMDTFEDPAEVVGIMQRMEYPPLSDDDYLDGIIGKCWHNQFALLKDLYDEVKTLNADEATRESLVTPDDCVKIRNECQSFVDEGLLVLE</sequence>
<dbReference type="PROSITE" id="PS50011">
    <property type="entry name" value="PROTEIN_KINASE_DOM"/>
    <property type="match status" value="1"/>
</dbReference>
<gene>
    <name evidence="2" type="ORF">TRUGW13939_06336</name>
</gene>
<evidence type="ECO:0000313" key="3">
    <source>
        <dbReference type="Proteomes" id="UP000509510"/>
    </source>
</evidence>
<dbReference type="InterPro" id="IPR051681">
    <property type="entry name" value="Ser/Thr_Kinases-Pseudokinases"/>
</dbReference>
<dbReference type="InterPro" id="IPR011009">
    <property type="entry name" value="Kinase-like_dom_sf"/>
</dbReference>
<dbReference type="Proteomes" id="UP000509510">
    <property type="component" value="Chromosome III"/>
</dbReference>
<dbReference type="PANTHER" id="PTHR44329">
    <property type="entry name" value="SERINE/THREONINE-PROTEIN KINASE TNNI3K-RELATED"/>
    <property type="match status" value="1"/>
</dbReference>
<keyword evidence="3" id="KW-1185">Reference proteome</keyword>
<dbReference type="Pfam" id="PF00069">
    <property type="entry name" value="Pkinase"/>
    <property type="match status" value="1"/>
</dbReference>
<dbReference type="EMBL" id="CP055900">
    <property type="protein sequence ID" value="QKX59204.1"/>
    <property type="molecule type" value="Genomic_DNA"/>
</dbReference>
<name>A0A7H8QYJ7_TALRU</name>
<dbReference type="GO" id="GO:0004674">
    <property type="term" value="F:protein serine/threonine kinase activity"/>
    <property type="evidence" value="ECO:0007669"/>
    <property type="project" value="TreeGrafter"/>
</dbReference>
<dbReference type="AlphaFoldDB" id="A0A7H8QYJ7"/>
<evidence type="ECO:0000259" key="1">
    <source>
        <dbReference type="PROSITE" id="PS50011"/>
    </source>
</evidence>
<proteinExistence type="predicted"/>
<dbReference type="Gene3D" id="1.10.510.10">
    <property type="entry name" value="Transferase(Phosphotransferase) domain 1"/>
    <property type="match status" value="1"/>
</dbReference>
<organism evidence="2 3">
    <name type="scientific">Talaromyces rugulosus</name>
    <name type="common">Penicillium rugulosum</name>
    <dbReference type="NCBI Taxonomy" id="121627"/>
    <lineage>
        <taxon>Eukaryota</taxon>
        <taxon>Fungi</taxon>
        <taxon>Dikarya</taxon>
        <taxon>Ascomycota</taxon>
        <taxon>Pezizomycotina</taxon>
        <taxon>Eurotiomycetes</taxon>
        <taxon>Eurotiomycetidae</taxon>
        <taxon>Eurotiales</taxon>
        <taxon>Trichocomaceae</taxon>
        <taxon>Talaromyces</taxon>
        <taxon>Talaromyces sect. Islandici</taxon>
    </lineage>
</organism>
<dbReference type="InterPro" id="IPR000719">
    <property type="entry name" value="Prot_kinase_dom"/>
</dbReference>
<dbReference type="RefSeq" id="XP_035345382.1">
    <property type="nucleotide sequence ID" value="XM_035489489.1"/>
</dbReference>